<keyword evidence="4" id="KW-1185">Reference proteome</keyword>
<keyword evidence="2" id="KW-0732">Signal</keyword>
<dbReference type="AlphaFoldDB" id="A0A9X9WSZ6"/>
<dbReference type="InterPro" id="IPR005064">
    <property type="entry name" value="BUG"/>
</dbReference>
<dbReference type="Pfam" id="PF03401">
    <property type="entry name" value="TctC"/>
    <property type="match status" value="1"/>
</dbReference>
<dbReference type="Gene3D" id="3.40.190.10">
    <property type="entry name" value="Periplasmic binding protein-like II"/>
    <property type="match status" value="1"/>
</dbReference>
<organism evidence="3 4">
    <name type="scientific">Neoroseomonas soli</name>
    <dbReference type="NCBI Taxonomy" id="1081025"/>
    <lineage>
        <taxon>Bacteria</taxon>
        <taxon>Pseudomonadati</taxon>
        <taxon>Pseudomonadota</taxon>
        <taxon>Alphaproteobacteria</taxon>
        <taxon>Acetobacterales</taxon>
        <taxon>Acetobacteraceae</taxon>
        <taxon>Neoroseomonas</taxon>
    </lineage>
</organism>
<reference evidence="3" key="1">
    <citation type="submission" date="2020-01" db="EMBL/GenBank/DDBJ databases">
        <authorList>
            <person name="Rat A."/>
        </authorList>
    </citation>
    <scope>NUCLEOTIDE SEQUENCE</scope>
    <source>
        <strain evidence="3">LMG 31231</strain>
    </source>
</reference>
<proteinExistence type="inferred from homology"/>
<evidence type="ECO:0000313" key="4">
    <source>
        <dbReference type="Proteomes" id="UP001138751"/>
    </source>
</evidence>
<dbReference type="PANTHER" id="PTHR42928:SF5">
    <property type="entry name" value="BLR1237 PROTEIN"/>
    <property type="match status" value="1"/>
</dbReference>
<gene>
    <name evidence="3" type="ORF">GXW76_03745</name>
</gene>
<evidence type="ECO:0000256" key="2">
    <source>
        <dbReference type="SAM" id="SignalP"/>
    </source>
</evidence>
<sequence>MKIARRHALALAASTLSLPGIAAAQAPWPNRPIRMVIPWPPGQATDLAGRVMAQHLQDRLGVPVVPENRAGAGGTIGTDAVAKAAPDGYTILAASSGPVTIAPLLQRVPFDAEKDLAPVAMMGISPYLLVVKPDFPARTTQEFIALLRARPGHYTFGSSGTAATAHLIAEAFNARARVEALHVPFQGSSPSMTALMGGQIHYSIETLAATNPLVRQGNLRALGISLAGGSSLAPGVEPFARVPGLEGFDAGAWLGVMVPGGTPRPIVDRLAAEVATGVADPAVRGRIESISVEPIARGSDDFAAYLRGQRELFQNIIRSANIRLD</sequence>
<reference evidence="3" key="2">
    <citation type="journal article" date="2021" name="Syst. Appl. Microbiol.">
        <title>Roseomonas hellenica sp. nov., isolated from roots of wild-growing Alkanna tinctoria.</title>
        <authorList>
            <person name="Rat A."/>
            <person name="Naranjo H.D."/>
            <person name="Lebbe L."/>
            <person name="Cnockaert M."/>
            <person name="Krigas N."/>
            <person name="Grigoriadou K."/>
            <person name="Maloupa E."/>
            <person name="Willems A."/>
        </authorList>
    </citation>
    <scope>NUCLEOTIDE SEQUENCE</scope>
    <source>
        <strain evidence="3">LMG 31231</strain>
    </source>
</reference>
<dbReference type="Proteomes" id="UP001138751">
    <property type="component" value="Unassembled WGS sequence"/>
</dbReference>
<dbReference type="SUPFAM" id="SSF53850">
    <property type="entry name" value="Periplasmic binding protein-like II"/>
    <property type="match status" value="1"/>
</dbReference>
<dbReference type="PIRSF" id="PIRSF017082">
    <property type="entry name" value="YflP"/>
    <property type="match status" value="1"/>
</dbReference>
<feature type="chain" id="PRO_5040903226" evidence="2">
    <location>
        <begin position="23"/>
        <end position="325"/>
    </location>
</feature>
<dbReference type="Gene3D" id="3.40.190.150">
    <property type="entry name" value="Bordetella uptake gene, domain 1"/>
    <property type="match status" value="1"/>
</dbReference>
<accession>A0A9X9WSZ6</accession>
<comment type="caution">
    <text evidence="3">The sequence shown here is derived from an EMBL/GenBank/DDBJ whole genome shotgun (WGS) entry which is preliminary data.</text>
</comment>
<dbReference type="CDD" id="cd07012">
    <property type="entry name" value="PBP2_Bug_TTT"/>
    <property type="match status" value="1"/>
</dbReference>
<dbReference type="PANTHER" id="PTHR42928">
    <property type="entry name" value="TRICARBOXYLATE-BINDING PROTEIN"/>
    <property type="match status" value="1"/>
</dbReference>
<protein>
    <submittedName>
        <fullName evidence="3">Tripartite tricarboxylate transporter substrate binding protein</fullName>
    </submittedName>
</protein>
<comment type="similarity">
    <text evidence="1">Belongs to the UPF0065 (bug) family.</text>
</comment>
<evidence type="ECO:0000256" key="1">
    <source>
        <dbReference type="ARBA" id="ARBA00006987"/>
    </source>
</evidence>
<feature type="signal peptide" evidence="2">
    <location>
        <begin position="1"/>
        <end position="22"/>
    </location>
</feature>
<evidence type="ECO:0000313" key="3">
    <source>
        <dbReference type="EMBL" id="MBR0670275.1"/>
    </source>
</evidence>
<dbReference type="RefSeq" id="WP_211860653.1">
    <property type="nucleotide sequence ID" value="NZ_JAAEDM010000006.1"/>
</dbReference>
<dbReference type="EMBL" id="JAAEDM010000006">
    <property type="protein sequence ID" value="MBR0670275.1"/>
    <property type="molecule type" value="Genomic_DNA"/>
</dbReference>
<dbReference type="InterPro" id="IPR042100">
    <property type="entry name" value="Bug_dom1"/>
</dbReference>
<name>A0A9X9WSZ6_9PROT</name>